<feature type="compositionally biased region" description="Polar residues" evidence="11">
    <location>
        <begin position="1072"/>
        <end position="1086"/>
    </location>
</feature>
<dbReference type="GO" id="GO:0004693">
    <property type="term" value="F:cyclin-dependent protein serine/threonine kinase activity"/>
    <property type="evidence" value="ECO:0007669"/>
    <property type="project" value="TreeGrafter"/>
</dbReference>
<dbReference type="InterPro" id="IPR008271">
    <property type="entry name" value="Ser/Thr_kinase_AS"/>
</dbReference>
<dbReference type="PANTHER" id="PTHR24056:SF233">
    <property type="entry name" value="CYCLIN-DEPENDENT KINASE 9"/>
    <property type="match status" value="1"/>
</dbReference>
<keyword evidence="4" id="KW-0723">Serine/threonine-protein kinase</keyword>
<keyword evidence="8" id="KW-0067">ATP-binding</keyword>
<dbReference type="EC" id="2.7.11.23" evidence="3"/>
<gene>
    <name evidence="13" type="primary">BQ5605_C025g09967</name>
    <name evidence="13" type="ORF">BQ5605_C025G09967</name>
</gene>
<evidence type="ECO:0000313" key="14">
    <source>
        <dbReference type="Proteomes" id="UP000249464"/>
    </source>
</evidence>
<dbReference type="AlphaFoldDB" id="A0A2X0PFR3"/>
<evidence type="ECO:0000256" key="6">
    <source>
        <dbReference type="ARBA" id="ARBA00022741"/>
    </source>
</evidence>
<dbReference type="InterPro" id="IPR011009">
    <property type="entry name" value="Kinase-like_dom_sf"/>
</dbReference>
<evidence type="ECO:0000256" key="7">
    <source>
        <dbReference type="ARBA" id="ARBA00022777"/>
    </source>
</evidence>
<evidence type="ECO:0000259" key="12">
    <source>
        <dbReference type="PROSITE" id="PS50011"/>
    </source>
</evidence>
<feature type="compositionally biased region" description="Basic and acidic residues" evidence="11">
    <location>
        <begin position="404"/>
        <end position="421"/>
    </location>
</feature>
<dbReference type="STRING" id="796604.A0A2X0PFR3"/>
<dbReference type="GO" id="GO:0005634">
    <property type="term" value="C:nucleus"/>
    <property type="evidence" value="ECO:0007669"/>
    <property type="project" value="UniProtKB-SubCell"/>
</dbReference>
<dbReference type="Pfam" id="PF00069">
    <property type="entry name" value="Pkinase"/>
    <property type="match status" value="1"/>
</dbReference>
<dbReference type="PROSITE" id="PS00108">
    <property type="entry name" value="PROTEIN_KINASE_ST"/>
    <property type="match status" value="1"/>
</dbReference>
<dbReference type="PANTHER" id="PTHR24056">
    <property type="entry name" value="CELL DIVISION PROTEIN KINASE"/>
    <property type="match status" value="1"/>
</dbReference>
<evidence type="ECO:0000256" key="2">
    <source>
        <dbReference type="ARBA" id="ARBA00006485"/>
    </source>
</evidence>
<keyword evidence="14" id="KW-1185">Reference proteome</keyword>
<dbReference type="GO" id="GO:0005524">
    <property type="term" value="F:ATP binding"/>
    <property type="evidence" value="ECO:0007669"/>
    <property type="project" value="UniProtKB-KW"/>
</dbReference>
<sequence>MGRTSRSSSPSSPSAASANANLAIRGAAALKSSLSSSASSVPISAVPATNETLTTGSAPTKQDGAGGKAAIAPIRLVGGVKPRSSIQFTFKGQKDLAAAKASAYGTRNTSTINTMADKPAHQAGIIGPSTPSPPPEAGKLPFAGSTSPRKKMANSPGKAAAALRDPLIDPEDAKARQQLYEESVGGGQSRSLNQPEKGDSHTPASTSTIMASREARRPRDFRHTSGERPMTPEPFDDSGREEGELDDDPDPRRSRSPRVRVAPSRHSEESLSVNSSSWGSRINRSAKEENYRHAKDDRERSDTRLPTRDAATGRGGAAPRHPQKDSSRRRSHGEIYPQYHEPSEGGDGWSRPSRSPRVRDGDRRRSRSRDDDRRKRPRDDDRDEHAPSSKRMSNGEWRTLGHMVGRDEACGRRDDRDDHFRSKSRRQPSRSPRSPSRSRSRSPQPRISLARNTALGPTHSTNNAHPQRYAATQVRLPHSPIGGAQSRFSELPAHTKGHYNETFSLLAVERQADRSDACSVVVASPISRPRPGSPLRPSDLDSPGLEAGSEQAAPRITKNESTPASTSPPPLDPSSSTDHFEADREPVLRGGRRTHVRDTELWVRDETRVGLNGGEAHDEDAQDAGIDLVGSSSIDAYRLQRKLGEGTFGVVSLGTRGKGDISDGEQRREEVLVARGLKVRHGDCVALKKIIFHNESDGMPITSLREIRILKALNHSAVVPVVDMAYENGKSSGRFGHRDPAHYKLGSTCMVFPYMDHDLAGLLENPKVKLEVSHIKQYAKQLLEGTDYLHENGLLHRDMKAANLLISNKGHLMIADFGLARSLRKEANTKGYTNCVVTRWYRPPELLLGQTQYHTAVDMWGVGCVLAEMFHKRPIFPGDSDTNQIVLIANFGCLMAWLGRWCGAPSERSMPGFNELPGCEGVKEFSGPPNNDEIRNRAIKWEAGETFGDLLAHILLLDPDRRLTAHQALDHDWFWTEPYPAERWAIPQWESSHEMDKRQRDEQQQQKQKQDRRHRAPGPVLAPRQNGGAVQTGSARGAQTLRPNPPQPPIRHHQPMQAAPYYDAYPSGGPSWIQSAHSNQQRSNGSAPAPATKTRMSMTDMMKR</sequence>
<feature type="compositionally biased region" description="Basic and acidic residues" evidence="11">
    <location>
        <begin position="357"/>
        <end position="387"/>
    </location>
</feature>
<proteinExistence type="inferred from homology"/>
<feature type="compositionally biased region" description="Basic and acidic residues" evidence="11">
    <location>
        <begin position="578"/>
        <end position="587"/>
    </location>
</feature>
<protein>
    <recommendedName>
        <fullName evidence="3">[RNA-polymerase]-subunit kinase</fullName>
        <ecNumber evidence="3">2.7.11.23</ecNumber>
    </recommendedName>
</protein>
<dbReference type="EMBL" id="FQNC01000087">
    <property type="protein sequence ID" value="SGZ26822.1"/>
    <property type="molecule type" value="Genomic_DNA"/>
</dbReference>
<keyword evidence="6" id="KW-0547">Nucleotide-binding</keyword>
<dbReference type="SMART" id="SM00220">
    <property type="entry name" value="S_TKc"/>
    <property type="match status" value="1"/>
</dbReference>
<evidence type="ECO:0000256" key="11">
    <source>
        <dbReference type="SAM" id="MobiDB-lite"/>
    </source>
</evidence>
<evidence type="ECO:0000256" key="4">
    <source>
        <dbReference type="ARBA" id="ARBA00022527"/>
    </source>
</evidence>
<evidence type="ECO:0000256" key="10">
    <source>
        <dbReference type="ARBA" id="ARBA00049280"/>
    </source>
</evidence>
<feature type="compositionally biased region" description="Low complexity" evidence="11">
    <location>
        <begin position="429"/>
        <end position="446"/>
    </location>
</feature>
<feature type="compositionally biased region" description="Low complexity" evidence="11">
    <location>
        <begin position="524"/>
        <end position="537"/>
    </location>
</feature>
<feature type="compositionally biased region" description="Low complexity" evidence="11">
    <location>
        <begin position="38"/>
        <end position="48"/>
    </location>
</feature>
<keyword evidence="9" id="KW-0539">Nucleus</keyword>
<evidence type="ECO:0000256" key="1">
    <source>
        <dbReference type="ARBA" id="ARBA00004123"/>
    </source>
</evidence>
<dbReference type="FunFam" id="1.10.510.10:FF:000415">
    <property type="entry name" value="CMGC/CDK/CRK7 protein kinase, variant"/>
    <property type="match status" value="1"/>
</dbReference>
<feature type="compositionally biased region" description="Basic and acidic residues" evidence="11">
    <location>
        <begin position="991"/>
        <end position="1004"/>
    </location>
</feature>
<dbReference type="Proteomes" id="UP000249464">
    <property type="component" value="Unassembled WGS sequence"/>
</dbReference>
<keyword evidence="7" id="KW-0418">Kinase</keyword>
<feature type="compositionally biased region" description="Low complexity" evidence="11">
    <location>
        <begin position="308"/>
        <end position="320"/>
    </location>
</feature>
<evidence type="ECO:0000313" key="13">
    <source>
        <dbReference type="EMBL" id="SGZ26822.1"/>
    </source>
</evidence>
<dbReference type="Gene3D" id="1.10.510.10">
    <property type="entry name" value="Transferase(Phosphotransferase) domain 1"/>
    <property type="match status" value="1"/>
</dbReference>
<feature type="region of interest" description="Disordered" evidence="11">
    <location>
        <begin position="991"/>
        <end position="1104"/>
    </location>
</feature>
<dbReference type="SUPFAM" id="SSF56112">
    <property type="entry name" value="Protein kinase-like (PK-like)"/>
    <property type="match status" value="1"/>
</dbReference>
<feature type="region of interest" description="Disordered" evidence="11">
    <location>
        <begin position="116"/>
        <end position="479"/>
    </location>
</feature>
<dbReference type="InterPro" id="IPR050108">
    <property type="entry name" value="CDK"/>
</dbReference>
<comment type="subcellular location">
    <subcellularLocation>
        <location evidence="1">Nucleus</location>
    </subcellularLocation>
</comment>
<dbReference type="InterPro" id="IPR000719">
    <property type="entry name" value="Prot_kinase_dom"/>
</dbReference>
<comment type="catalytic activity">
    <reaction evidence="10">
        <text>[DNA-directed RNA polymerase] + ATP = phospho-[DNA-directed RNA polymerase] + ADP + H(+)</text>
        <dbReference type="Rhea" id="RHEA:10216"/>
        <dbReference type="Rhea" id="RHEA-COMP:11321"/>
        <dbReference type="Rhea" id="RHEA-COMP:11322"/>
        <dbReference type="ChEBI" id="CHEBI:15378"/>
        <dbReference type="ChEBI" id="CHEBI:30616"/>
        <dbReference type="ChEBI" id="CHEBI:43176"/>
        <dbReference type="ChEBI" id="CHEBI:68546"/>
        <dbReference type="ChEBI" id="CHEBI:456216"/>
        <dbReference type="EC" id="2.7.11.23"/>
    </reaction>
</comment>
<dbReference type="Gene3D" id="3.30.200.20">
    <property type="entry name" value="Phosphorylase Kinase, domain 1"/>
    <property type="match status" value="1"/>
</dbReference>
<name>A0A2X0PFR3_9BASI</name>
<feature type="domain" description="Protein kinase" evidence="12">
    <location>
        <begin position="637"/>
        <end position="974"/>
    </location>
</feature>
<feature type="compositionally biased region" description="Basic and acidic residues" evidence="11">
    <location>
        <begin position="213"/>
        <end position="226"/>
    </location>
</feature>
<evidence type="ECO:0000256" key="9">
    <source>
        <dbReference type="ARBA" id="ARBA00023242"/>
    </source>
</evidence>
<feature type="compositionally biased region" description="Low complexity" evidence="11">
    <location>
        <begin position="259"/>
        <end position="280"/>
    </location>
</feature>
<dbReference type="GO" id="GO:0008353">
    <property type="term" value="F:RNA polymerase II CTD heptapeptide repeat kinase activity"/>
    <property type="evidence" value="ECO:0007669"/>
    <property type="project" value="UniProtKB-EC"/>
</dbReference>
<evidence type="ECO:0000256" key="8">
    <source>
        <dbReference type="ARBA" id="ARBA00022840"/>
    </source>
</evidence>
<feature type="region of interest" description="Disordered" evidence="11">
    <location>
        <begin position="523"/>
        <end position="593"/>
    </location>
</feature>
<dbReference type="PROSITE" id="PS50011">
    <property type="entry name" value="PROTEIN_KINASE_DOM"/>
    <property type="match status" value="1"/>
</dbReference>
<comment type="similarity">
    <text evidence="2">Belongs to the protein kinase superfamily. CMGC Ser/Thr protein kinase family. CDC2/CDKX subfamily.</text>
</comment>
<accession>A0A2X0PFR3</accession>
<feature type="region of interest" description="Disordered" evidence="11">
    <location>
        <begin position="38"/>
        <end position="67"/>
    </location>
</feature>
<evidence type="ECO:0000256" key="3">
    <source>
        <dbReference type="ARBA" id="ARBA00012409"/>
    </source>
</evidence>
<evidence type="ECO:0000256" key="5">
    <source>
        <dbReference type="ARBA" id="ARBA00022679"/>
    </source>
</evidence>
<keyword evidence="5" id="KW-0808">Transferase</keyword>
<feature type="compositionally biased region" description="Basic and acidic residues" evidence="11">
    <location>
        <begin position="285"/>
        <end position="307"/>
    </location>
</feature>
<reference evidence="13 14" key="1">
    <citation type="submission" date="2016-11" db="EMBL/GenBank/DDBJ databases">
        <authorList>
            <person name="Jaros S."/>
            <person name="Januszkiewicz K."/>
            <person name="Wedrychowicz H."/>
        </authorList>
    </citation>
    <scope>NUCLEOTIDE SEQUENCE [LARGE SCALE GENOMIC DNA]</scope>
</reference>
<organism evidence="13 14">
    <name type="scientific">Microbotryum silenes-dioicae</name>
    <dbReference type="NCBI Taxonomy" id="796604"/>
    <lineage>
        <taxon>Eukaryota</taxon>
        <taxon>Fungi</taxon>
        <taxon>Dikarya</taxon>
        <taxon>Basidiomycota</taxon>
        <taxon>Pucciniomycotina</taxon>
        <taxon>Microbotryomycetes</taxon>
        <taxon>Microbotryales</taxon>
        <taxon>Microbotryaceae</taxon>
        <taxon>Microbotryum</taxon>
    </lineage>
</organism>
<feature type="compositionally biased region" description="Polar residues" evidence="11">
    <location>
        <begin position="49"/>
        <end position="60"/>
    </location>
</feature>